<dbReference type="PANTHER" id="PTHR10443">
    <property type="entry name" value="MICROSOMAL DIPEPTIDASE"/>
    <property type="match status" value="1"/>
</dbReference>
<dbReference type="RefSeq" id="WP_201156141.1">
    <property type="nucleotide sequence ID" value="NZ_NHSD01000123.1"/>
</dbReference>
<dbReference type="PROSITE" id="PS51365">
    <property type="entry name" value="RENAL_DIPEPTIDASE_2"/>
    <property type="match status" value="1"/>
</dbReference>
<accession>A0A934TJV1</accession>
<sequence>MTRRGLLMGGAGVAAGAALWGARGSAVAAVDRSLNRFALDPAAPVPDAADLAAHRALFIADMHADCLKWDRDLLERSDYGHADLPRLHAGNTALQVFAMVTHSPVNLPWRDCLRASDPNHAAWLAALQGRPVRSARGRAYAQIDIFRDAVARSRDHPGPELRAILDAPGLMELIEARRDGAAVIGGLLGLEGGHWIGQHSEDEADVAAEIAALRDAGLRVFAPVHRFDNPLCGSSEGCARYGLTAMGRRALREAEDAGMVIDMAHASEDAIRDAAALLREPFVVSHTGVRAVCEAPCRPARNLSQDALRAVLDSGGVVGIGYWAHAVGEGVENIPRVMAHVMEMADRRGLDPAAHVALGSDFDGSVATQITAEGLAVVTTLLRRAGGGFDDRAISRIMGRNVCALLARRLTGGGPRMADRVEEVLAAGFA</sequence>
<gene>
    <name evidence="1" type="ORF">CCR87_03290</name>
</gene>
<dbReference type="PROSITE" id="PS51318">
    <property type="entry name" value="TAT"/>
    <property type="match status" value="1"/>
</dbReference>
<organism evidence="1 2">
    <name type="scientific">Rhodobaculum claviforme</name>
    <dbReference type="NCBI Taxonomy" id="1549854"/>
    <lineage>
        <taxon>Bacteria</taxon>
        <taxon>Pseudomonadati</taxon>
        <taxon>Pseudomonadota</taxon>
        <taxon>Alphaproteobacteria</taxon>
        <taxon>Rhodobacterales</taxon>
        <taxon>Paracoccaceae</taxon>
        <taxon>Rhodobaculum</taxon>
    </lineage>
</organism>
<evidence type="ECO:0000313" key="1">
    <source>
        <dbReference type="EMBL" id="MBK5926388.1"/>
    </source>
</evidence>
<reference evidence="1" key="2">
    <citation type="journal article" date="2020" name="Microorganisms">
        <title>Osmotic Adaptation and Compatible Solute Biosynthesis of Phototrophic Bacteria as Revealed from Genome Analyses.</title>
        <authorList>
            <person name="Imhoff J.F."/>
            <person name="Rahn T."/>
            <person name="Kunzel S."/>
            <person name="Keller A."/>
            <person name="Neulinger S.C."/>
        </authorList>
    </citation>
    <scope>NUCLEOTIDE SEQUENCE</scope>
    <source>
        <strain evidence="1">LMG 28126</strain>
    </source>
</reference>
<reference evidence="1" key="1">
    <citation type="submission" date="2017-05" db="EMBL/GenBank/DDBJ databases">
        <authorList>
            <person name="Imhoff J.F."/>
            <person name="Rahn T."/>
            <person name="Kuenzel S."/>
            <person name="Neulinger S.C."/>
        </authorList>
    </citation>
    <scope>NUCLEOTIDE SEQUENCE</scope>
    <source>
        <strain evidence="1">LMG 28126</strain>
    </source>
</reference>
<evidence type="ECO:0000313" key="2">
    <source>
        <dbReference type="Proteomes" id="UP000706333"/>
    </source>
</evidence>
<dbReference type="InterPro" id="IPR006311">
    <property type="entry name" value="TAT_signal"/>
</dbReference>
<dbReference type="GO" id="GO:0070573">
    <property type="term" value="F:metallodipeptidase activity"/>
    <property type="evidence" value="ECO:0007669"/>
    <property type="project" value="InterPro"/>
</dbReference>
<dbReference type="Gene3D" id="3.20.20.140">
    <property type="entry name" value="Metal-dependent hydrolases"/>
    <property type="match status" value="1"/>
</dbReference>
<dbReference type="EMBL" id="NHSD01000123">
    <property type="protein sequence ID" value="MBK5926388.1"/>
    <property type="molecule type" value="Genomic_DNA"/>
</dbReference>
<dbReference type="GO" id="GO:0006508">
    <property type="term" value="P:proteolysis"/>
    <property type="evidence" value="ECO:0007669"/>
    <property type="project" value="InterPro"/>
</dbReference>
<dbReference type="AlphaFoldDB" id="A0A934TJV1"/>
<dbReference type="Pfam" id="PF01244">
    <property type="entry name" value="Peptidase_M19"/>
    <property type="match status" value="1"/>
</dbReference>
<name>A0A934TJV1_9RHOB</name>
<dbReference type="InterPro" id="IPR032466">
    <property type="entry name" value="Metal_Hydrolase"/>
</dbReference>
<protein>
    <recommendedName>
        <fullName evidence="3">Zn-dependent dipeptidase, dipeptidase homolog</fullName>
    </recommendedName>
</protein>
<dbReference type="Proteomes" id="UP000706333">
    <property type="component" value="Unassembled WGS sequence"/>
</dbReference>
<evidence type="ECO:0008006" key="3">
    <source>
        <dbReference type="Google" id="ProtNLM"/>
    </source>
</evidence>
<keyword evidence="2" id="KW-1185">Reference proteome</keyword>
<proteinExistence type="predicted"/>
<comment type="caution">
    <text evidence="1">The sequence shown here is derived from an EMBL/GenBank/DDBJ whole genome shotgun (WGS) entry which is preliminary data.</text>
</comment>
<dbReference type="InterPro" id="IPR008257">
    <property type="entry name" value="Pept_M19"/>
</dbReference>
<dbReference type="PANTHER" id="PTHR10443:SF12">
    <property type="entry name" value="DIPEPTIDASE"/>
    <property type="match status" value="1"/>
</dbReference>
<dbReference type="SUPFAM" id="SSF51556">
    <property type="entry name" value="Metallo-dependent hydrolases"/>
    <property type="match status" value="1"/>
</dbReference>